<keyword evidence="5" id="KW-0255">Endonuclease</keyword>
<feature type="domain" description="Reverse transcriptase" evidence="8">
    <location>
        <begin position="1229"/>
        <end position="1294"/>
    </location>
</feature>
<dbReference type="SUPFAM" id="SSF56672">
    <property type="entry name" value="DNA/RNA polymerases"/>
    <property type="match status" value="2"/>
</dbReference>
<dbReference type="InterPro" id="IPR050951">
    <property type="entry name" value="Retrovirus_Pol_polyprotein"/>
</dbReference>
<dbReference type="CDD" id="cd00303">
    <property type="entry name" value="retropepsin_like"/>
    <property type="match status" value="2"/>
</dbReference>
<evidence type="ECO:0000256" key="4">
    <source>
        <dbReference type="ARBA" id="ARBA00022722"/>
    </source>
</evidence>
<organism evidence="11 12">
    <name type="scientific">Lolium multiflorum</name>
    <name type="common">Italian ryegrass</name>
    <name type="synonym">Lolium perenne subsp. multiflorum</name>
    <dbReference type="NCBI Taxonomy" id="4521"/>
    <lineage>
        <taxon>Eukaryota</taxon>
        <taxon>Viridiplantae</taxon>
        <taxon>Streptophyta</taxon>
        <taxon>Embryophyta</taxon>
        <taxon>Tracheophyta</taxon>
        <taxon>Spermatophyta</taxon>
        <taxon>Magnoliopsida</taxon>
        <taxon>Liliopsida</taxon>
        <taxon>Poales</taxon>
        <taxon>Poaceae</taxon>
        <taxon>BOP clade</taxon>
        <taxon>Pooideae</taxon>
        <taxon>Poodae</taxon>
        <taxon>Poeae</taxon>
        <taxon>Poeae Chloroplast Group 2 (Poeae type)</taxon>
        <taxon>Loliodinae</taxon>
        <taxon>Loliinae</taxon>
        <taxon>Lolium</taxon>
    </lineage>
</organism>
<proteinExistence type="predicted"/>
<reference evidence="11" key="1">
    <citation type="submission" date="2023-07" db="EMBL/GenBank/DDBJ databases">
        <title>A chromosome-level genome assembly of Lolium multiflorum.</title>
        <authorList>
            <person name="Chen Y."/>
            <person name="Copetti D."/>
            <person name="Kolliker R."/>
            <person name="Studer B."/>
        </authorList>
    </citation>
    <scope>NUCLEOTIDE SEQUENCE</scope>
    <source>
        <strain evidence="11">02402/16</strain>
        <tissue evidence="11">Leaf</tissue>
    </source>
</reference>
<dbReference type="GO" id="GO:0004519">
    <property type="term" value="F:endonuclease activity"/>
    <property type="evidence" value="ECO:0007669"/>
    <property type="project" value="UniProtKB-KW"/>
</dbReference>
<accession>A0AAD8W779</accession>
<dbReference type="GO" id="GO:0003964">
    <property type="term" value="F:RNA-directed DNA polymerase activity"/>
    <property type="evidence" value="ECO:0007669"/>
    <property type="project" value="UniProtKB-KW"/>
</dbReference>
<dbReference type="CDD" id="cd09274">
    <property type="entry name" value="RNase_HI_RT_Ty3"/>
    <property type="match status" value="1"/>
</dbReference>
<evidence type="ECO:0000256" key="5">
    <source>
        <dbReference type="ARBA" id="ARBA00022759"/>
    </source>
</evidence>
<sequence length="1615" mass="182936">MKEYSVINSAVHKSEKKPIEPEEQIKVEPAVAIVKDLVTENVEDGHIIFCEDASNIVSHPNKPKQASVPMLSVRIGDHCYYGLCDIGASVSAIPYELYTEIMHEIDSCELEDIDVVIQLANRETISPIGIVRDVEVLCGKIKYPADFLVLGSAASDYCPIIFGRPFLNTCGAIIDCKKEKILTKFAGESYEFNFSKFTKTPYKADLPSNDFKMEQCASIVLVPNNPLQQHLENSESEVFRKERDELEEIFLRQPILKHDLPVEDLGTTPPPKEDPVFDLKPLPDNLKYAHIDDKKIYPVIISSKLTEFEEERLLQILKKHRGAIGYTLDDLKGISPSICQHAINMEDDAKPVVEPQRRLIPKMKDVVRNEVLRLLEAGIIYPIADSRWVSPVHCVPKKGGITVVPNDNDELIPQRVVVGLENIAYDPVPVNDSFPNEQLAVIKVSSRDSPWIYFQSRSTMASDNKGKGPSKEEVKRVSSKQEQQAVGNLSHRGILTKGYSRLCGAENTREKRALRRAGIRRGNSLPEGEIDAIVTAIELDIISITIIIISTIITAISTAGHRHRCSNLGIAMNEVRKKLFSISLSGKAAHWYKLLKNGDSLDWEDIVPLFYSKFYPPSEIHKDRNRIYNFWPHDGESIAQAWGRLKSLMLKCPIHELPGNVIIDNFYARLSFQDKTLLDTSCSGSFTRNKEEFKRDLLDRIQENTEGWENDKDRESGIIYDYKCIEAFMDTDKFRNMSATYGLDSQVAANLYKAFASHYELPKKNFDKYHEPYKDKIDSSINKCVVVETADHVIPEAYIEKTPFPAKMKEYSVINSAVHKSEKKPIEPEEQIKVEPAVAIVKDLVTENVEDGHIIFCEDASNIVSHPNKPKQASVPMLSVRIGDHCYYGLCDIGASVSAIPYELYTEIMHEIDSCELEDIDVVIQLANRETISPIGIVRDVEVLCGKIKYPADFLVLGSAASDYCPIIFGRPFLNTCGAIIDCKKEKILTKFAGESYEFNFSKFTKTPYKADLPSNDFKMEQCASIVLVPNNPLQQHLENSESEVFRKERDELEEIFLRQPILKHDLPVEDLGTTPPPKEDPVFDLKPLPDNLKYAHIDDKKIYPVIISSKLTEFEEERLLQILKKHRGAIGYTLDDLKGISPSICQHAINMEDDAKPVVEPQRRLIPKMKDVVRNEVLRLLEAGIIYPIADSRWVSPVHCVPKKGGITVVPNDNDELIPQRVVVGCMSAIFHGFCESIVEVFMDDFSVYGNSFDSCLRNLDKVLQRCEETNLVLNWEKCHFMVNEGIVLGHKIYERGIEVDRAKVEAIEKMPYPRDVKGIRSVLGHAGFYRRFIKDFSKISKPLTNLLQKDKALTTAPIVEPPDWNLPFEIMCDASDFAVGAVLGQRVDKKLNVIHYASKTLDVAQRNYATTEKELLAVVFACDKFRSYIVDSKVTIHTDHAAIRYLMTKKDAKPRLIRWVLLLQEFDLHIVDRKGADNPVADNLSRLENIAYDPVPVNDSFPNEQLAVIKGPLPPALGLDSFPVLEEALRTTDEFCGQYRALRREVEILREENYRLRRMLGYYLMPVTGSPSPTSDNNESLRDLVQICQAEKLKLKEICKKRMRDSSPPSPKE</sequence>
<keyword evidence="2" id="KW-0808">Transferase</keyword>
<dbReference type="InterPro" id="IPR043502">
    <property type="entry name" value="DNA/RNA_pol_sf"/>
</dbReference>
<evidence type="ECO:0000313" key="11">
    <source>
        <dbReference type="EMBL" id="KAK1644585.1"/>
    </source>
</evidence>
<dbReference type="PANTHER" id="PTHR37984">
    <property type="entry name" value="PROTEIN CBG26694"/>
    <property type="match status" value="1"/>
</dbReference>
<comment type="caution">
    <text evidence="11">The sequence shown here is derived from an EMBL/GenBank/DDBJ whole genome shotgun (WGS) entry which is preliminary data.</text>
</comment>
<dbReference type="Gene3D" id="3.30.70.270">
    <property type="match status" value="2"/>
</dbReference>
<dbReference type="Gene3D" id="3.10.10.10">
    <property type="entry name" value="HIV Type 1 Reverse Transcriptase, subunit A, domain 1"/>
    <property type="match status" value="2"/>
</dbReference>
<dbReference type="InterPro" id="IPR021109">
    <property type="entry name" value="Peptidase_aspartic_dom_sf"/>
</dbReference>
<name>A0AAD8W779_LOLMU</name>
<dbReference type="InterPro" id="IPR041373">
    <property type="entry name" value="RT_RNaseH"/>
</dbReference>
<dbReference type="InterPro" id="IPR043128">
    <property type="entry name" value="Rev_trsase/Diguanyl_cyclase"/>
</dbReference>
<keyword evidence="6" id="KW-0378">Hydrolase</keyword>
<dbReference type="Gene3D" id="3.10.20.370">
    <property type="match status" value="1"/>
</dbReference>
<keyword evidence="7" id="KW-0695">RNA-directed DNA polymerase</keyword>
<keyword evidence="12" id="KW-1185">Reference proteome</keyword>
<gene>
    <name evidence="11" type="ORF">QYE76_062390</name>
</gene>
<evidence type="ECO:0000256" key="7">
    <source>
        <dbReference type="ARBA" id="ARBA00022918"/>
    </source>
</evidence>
<evidence type="ECO:0000259" key="10">
    <source>
        <dbReference type="Pfam" id="PF17917"/>
    </source>
</evidence>
<dbReference type="Pfam" id="PF17917">
    <property type="entry name" value="RT_RNaseH"/>
    <property type="match status" value="1"/>
</dbReference>
<dbReference type="InterPro" id="IPR000477">
    <property type="entry name" value="RT_dom"/>
</dbReference>
<dbReference type="Pfam" id="PF03732">
    <property type="entry name" value="Retrotrans_gag"/>
    <property type="match status" value="1"/>
</dbReference>
<evidence type="ECO:0000259" key="8">
    <source>
        <dbReference type="Pfam" id="PF00078"/>
    </source>
</evidence>
<dbReference type="GO" id="GO:0016787">
    <property type="term" value="F:hydrolase activity"/>
    <property type="evidence" value="ECO:0007669"/>
    <property type="project" value="UniProtKB-KW"/>
</dbReference>
<keyword evidence="3" id="KW-0548">Nucleotidyltransferase</keyword>
<evidence type="ECO:0000259" key="9">
    <source>
        <dbReference type="Pfam" id="PF03732"/>
    </source>
</evidence>
<evidence type="ECO:0000256" key="1">
    <source>
        <dbReference type="ARBA" id="ARBA00012493"/>
    </source>
</evidence>
<feature type="domain" description="Retrotransposon gag" evidence="9">
    <location>
        <begin position="578"/>
        <end position="668"/>
    </location>
</feature>
<feature type="domain" description="Reverse transcriptase RNase H-like" evidence="10">
    <location>
        <begin position="1365"/>
        <end position="1468"/>
    </location>
</feature>
<dbReference type="InterPro" id="IPR005162">
    <property type="entry name" value="Retrotrans_gag_dom"/>
</dbReference>
<dbReference type="Pfam" id="PF00078">
    <property type="entry name" value="RVT_1"/>
    <property type="match status" value="1"/>
</dbReference>
<dbReference type="FunFam" id="3.10.20.370:FF:000001">
    <property type="entry name" value="Retrovirus-related Pol polyprotein from transposon 17.6-like protein"/>
    <property type="match status" value="1"/>
</dbReference>
<dbReference type="EMBL" id="JAUUTY010000004">
    <property type="protein sequence ID" value="KAK1644585.1"/>
    <property type="molecule type" value="Genomic_DNA"/>
</dbReference>
<protein>
    <recommendedName>
        <fullName evidence="1">RNA-directed DNA polymerase</fullName>
        <ecNumber evidence="1">2.7.7.49</ecNumber>
    </recommendedName>
</protein>
<dbReference type="Proteomes" id="UP001231189">
    <property type="component" value="Unassembled WGS sequence"/>
</dbReference>
<dbReference type="EC" id="2.7.7.49" evidence="1"/>
<dbReference type="SUPFAM" id="SSF50630">
    <property type="entry name" value="Acid proteases"/>
    <property type="match status" value="2"/>
</dbReference>
<evidence type="ECO:0000256" key="3">
    <source>
        <dbReference type="ARBA" id="ARBA00022695"/>
    </source>
</evidence>
<dbReference type="Gene3D" id="2.40.70.10">
    <property type="entry name" value="Acid Proteases"/>
    <property type="match status" value="2"/>
</dbReference>
<evidence type="ECO:0000256" key="6">
    <source>
        <dbReference type="ARBA" id="ARBA00022801"/>
    </source>
</evidence>
<evidence type="ECO:0000256" key="2">
    <source>
        <dbReference type="ARBA" id="ARBA00022679"/>
    </source>
</evidence>
<evidence type="ECO:0000313" key="12">
    <source>
        <dbReference type="Proteomes" id="UP001231189"/>
    </source>
</evidence>
<dbReference type="PANTHER" id="PTHR37984:SF5">
    <property type="entry name" value="PROTEIN NYNRIN-LIKE"/>
    <property type="match status" value="1"/>
</dbReference>
<keyword evidence="4" id="KW-0540">Nuclease</keyword>